<evidence type="ECO:0000256" key="1">
    <source>
        <dbReference type="SAM" id="SignalP"/>
    </source>
</evidence>
<dbReference type="AlphaFoldDB" id="A0A9N9X4V2"/>
<dbReference type="Proteomes" id="UP001153737">
    <property type="component" value="Chromosome 7"/>
</dbReference>
<evidence type="ECO:0000313" key="2">
    <source>
        <dbReference type="EMBL" id="CAG9823777.1"/>
    </source>
</evidence>
<dbReference type="OrthoDB" id="8197587at2759"/>
<gene>
    <name evidence="2" type="ORF">PHAECO_LOCUS10986</name>
</gene>
<reference evidence="2" key="1">
    <citation type="submission" date="2022-01" db="EMBL/GenBank/DDBJ databases">
        <authorList>
            <person name="King R."/>
        </authorList>
    </citation>
    <scope>NUCLEOTIDE SEQUENCE</scope>
</reference>
<dbReference type="EMBL" id="OU896713">
    <property type="protein sequence ID" value="CAG9823777.1"/>
    <property type="molecule type" value="Genomic_DNA"/>
</dbReference>
<feature type="chain" id="PRO_5040271982" evidence="1">
    <location>
        <begin position="24"/>
        <end position="200"/>
    </location>
</feature>
<keyword evidence="1" id="KW-0732">Signal</keyword>
<reference evidence="2" key="2">
    <citation type="submission" date="2022-10" db="EMBL/GenBank/DDBJ databases">
        <authorList>
            <consortium name="ENA_rothamsted_submissions"/>
            <consortium name="culmorum"/>
            <person name="King R."/>
        </authorList>
    </citation>
    <scope>NUCLEOTIDE SEQUENCE</scope>
</reference>
<keyword evidence="3" id="KW-1185">Reference proteome</keyword>
<organism evidence="2 3">
    <name type="scientific">Phaedon cochleariae</name>
    <name type="common">Mustard beetle</name>
    <dbReference type="NCBI Taxonomy" id="80249"/>
    <lineage>
        <taxon>Eukaryota</taxon>
        <taxon>Metazoa</taxon>
        <taxon>Ecdysozoa</taxon>
        <taxon>Arthropoda</taxon>
        <taxon>Hexapoda</taxon>
        <taxon>Insecta</taxon>
        <taxon>Pterygota</taxon>
        <taxon>Neoptera</taxon>
        <taxon>Endopterygota</taxon>
        <taxon>Coleoptera</taxon>
        <taxon>Polyphaga</taxon>
        <taxon>Cucujiformia</taxon>
        <taxon>Chrysomeloidea</taxon>
        <taxon>Chrysomelidae</taxon>
        <taxon>Chrysomelinae</taxon>
        <taxon>Chrysomelini</taxon>
        <taxon>Phaedon</taxon>
    </lineage>
</organism>
<name>A0A9N9X4V2_PHACE</name>
<protein>
    <submittedName>
        <fullName evidence="2">Uncharacterized protein</fullName>
    </submittedName>
</protein>
<feature type="signal peptide" evidence="1">
    <location>
        <begin position="1"/>
        <end position="23"/>
    </location>
</feature>
<sequence>MSRSEEAMECLLLLLFILETVFAGVSPIYSQSYSTVSTDGAANTQTLKSNHMDDHLQKDVQQKSVPENIANDSKTAEGVYPTSDTLIPNEITLEPESEQIDFVFSPKKTENIELSEESENIDGQIDTKVSDLSPSNEQGVYYIFHPNGILQKVVFATIDDPERGQYTANLNYQNVQPIVEPVYTYDPKTFVFQRLQLFSN</sequence>
<accession>A0A9N9X4V2</accession>
<proteinExistence type="predicted"/>
<evidence type="ECO:0000313" key="3">
    <source>
        <dbReference type="Proteomes" id="UP001153737"/>
    </source>
</evidence>